<evidence type="ECO:0000259" key="10">
    <source>
        <dbReference type="Pfam" id="PF01175"/>
    </source>
</evidence>
<accession>A0ABW2ACG9</accession>
<name>A0ABW2ACG9_9MICO</name>
<dbReference type="Pfam" id="PF17392">
    <property type="entry name" value="Urocanase_C"/>
    <property type="match status" value="1"/>
</dbReference>
<feature type="binding site" evidence="9">
    <location>
        <position position="317"/>
    </location>
    <ligand>
        <name>NAD(+)</name>
        <dbReference type="ChEBI" id="CHEBI:57540"/>
    </ligand>
</feature>
<protein>
    <recommendedName>
        <fullName evidence="3 9">Urocanate hydratase</fullName>
        <shortName evidence="9">Urocanase</shortName>
        <ecNumber evidence="3 9">4.2.1.49</ecNumber>
    </recommendedName>
    <alternativeName>
        <fullName evidence="7 9">Imidazolonepropionate hydrolase</fullName>
    </alternativeName>
</protein>
<feature type="binding site" evidence="9">
    <location>
        <position position="192"/>
    </location>
    <ligand>
        <name>NAD(+)</name>
        <dbReference type="ChEBI" id="CHEBI:57540"/>
    </ligand>
</feature>
<comment type="catalytic activity">
    <reaction evidence="8 9">
        <text>4-imidazolone-5-propanoate = trans-urocanate + H2O</text>
        <dbReference type="Rhea" id="RHEA:13101"/>
        <dbReference type="ChEBI" id="CHEBI:15377"/>
        <dbReference type="ChEBI" id="CHEBI:17771"/>
        <dbReference type="ChEBI" id="CHEBI:77893"/>
        <dbReference type="EC" id="4.2.1.49"/>
    </reaction>
</comment>
<feature type="binding site" evidence="9">
    <location>
        <begin position="172"/>
        <end position="174"/>
    </location>
    <ligand>
        <name>NAD(+)</name>
        <dbReference type="ChEBI" id="CHEBI:57540"/>
    </ligand>
</feature>
<feature type="domain" description="Urocanase N-terminal" evidence="11">
    <location>
        <begin position="7"/>
        <end position="133"/>
    </location>
</feature>
<feature type="binding site" evidence="9">
    <location>
        <position position="126"/>
    </location>
    <ligand>
        <name>NAD(+)</name>
        <dbReference type="ChEBI" id="CHEBI:57540"/>
    </ligand>
</feature>
<dbReference type="Proteomes" id="UP001596298">
    <property type="component" value="Unassembled WGS sequence"/>
</dbReference>
<dbReference type="HAMAP" id="MF_00577">
    <property type="entry name" value="HutU"/>
    <property type="match status" value="1"/>
</dbReference>
<dbReference type="InterPro" id="IPR035401">
    <property type="entry name" value="Urocanase_C"/>
</dbReference>
<evidence type="ECO:0000256" key="7">
    <source>
        <dbReference type="ARBA" id="ARBA00031640"/>
    </source>
</evidence>
<comment type="similarity">
    <text evidence="2 9">Belongs to the urocanase family.</text>
</comment>
<comment type="cofactor">
    <cofactor evidence="9">
        <name>NAD(+)</name>
        <dbReference type="ChEBI" id="CHEBI:57540"/>
    </cofactor>
    <text evidence="9">Binds 1 NAD(+) per subunit.</text>
</comment>
<dbReference type="SUPFAM" id="SSF111326">
    <property type="entry name" value="Urocanase"/>
    <property type="match status" value="1"/>
</dbReference>
<dbReference type="GO" id="GO:0016153">
    <property type="term" value="F:urocanate hydratase activity"/>
    <property type="evidence" value="ECO:0007669"/>
    <property type="project" value="UniProtKB-EC"/>
</dbReference>
<evidence type="ECO:0000259" key="12">
    <source>
        <dbReference type="Pfam" id="PF17392"/>
    </source>
</evidence>
<evidence type="ECO:0000256" key="1">
    <source>
        <dbReference type="ARBA" id="ARBA00004794"/>
    </source>
</evidence>
<evidence type="ECO:0000313" key="14">
    <source>
        <dbReference type="Proteomes" id="UP001596298"/>
    </source>
</evidence>
<feature type="domain" description="Urocanase Rossmann-like" evidence="10">
    <location>
        <begin position="136"/>
        <end position="343"/>
    </location>
</feature>
<dbReference type="Gene3D" id="3.40.1770.10">
    <property type="entry name" value="Urocanase superfamily"/>
    <property type="match status" value="1"/>
</dbReference>
<dbReference type="InterPro" id="IPR035400">
    <property type="entry name" value="Urocanase_N"/>
</dbReference>
<evidence type="ECO:0000256" key="5">
    <source>
        <dbReference type="ARBA" id="ARBA00023027"/>
    </source>
</evidence>
<comment type="pathway">
    <text evidence="1 9">Amino-acid degradation; L-histidine degradation into L-glutamate; N-formimidoyl-L-glutamate from L-histidine: step 2/3.</text>
</comment>
<evidence type="ECO:0000256" key="8">
    <source>
        <dbReference type="ARBA" id="ARBA00047623"/>
    </source>
</evidence>
<dbReference type="PANTHER" id="PTHR12216:SF4">
    <property type="entry name" value="UROCANATE HYDRATASE"/>
    <property type="match status" value="1"/>
</dbReference>
<feature type="binding site" evidence="9">
    <location>
        <begin position="259"/>
        <end position="263"/>
    </location>
    <ligand>
        <name>NAD(+)</name>
        <dbReference type="ChEBI" id="CHEBI:57540"/>
    </ligand>
</feature>
<feature type="binding site" evidence="9">
    <location>
        <position position="487"/>
    </location>
    <ligand>
        <name>NAD(+)</name>
        <dbReference type="ChEBI" id="CHEBI:57540"/>
    </ligand>
</feature>
<dbReference type="InterPro" id="IPR023637">
    <property type="entry name" value="Urocanase-like"/>
</dbReference>
<dbReference type="NCBIfam" id="TIGR01228">
    <property type="entry name" value="hutU"/>
    <property type="match status" value="1"/>
</dbReference>
<reference evidence="14" key="1">
    <citation type="journal article" date="2019" name="Int. J. Syst. Evol. Microbiol.">
        <title>The Global Catalogue of Microorganisms (GCM) 10K type strain sequencing project: providing services to taxonomists for standard genome sequencing and annotation.</title>
        <authorList>
            <consortium name="The Broad Institute Genomics Platform"/>
            <consortium name="The Broad Institute Genome Sequencing Center for Infectious Disease"/>
            <person name="Wu L."/>
            <person name="Ma J."/>
        </authorList>
    </citation>
    <scope>NUCLEOTIDE SEQUENCE [LARGE SCALE GENOMIC DNA]</scope>
    <source>
        <strain evidence="14">CCUG 58127</strain>
    </source>
</reference>
<dbReference type="NCBIfam" id="NF003820">
    <property type="entry name" value="PRK05414.1"/>
    <property type="match status" value="1"/>
</dbReference>
<comment type="subcellular location">
    <subcellularLocation>
        <location evidence="9">Cytoplasm</location>
    </subcellularLocation>
</comment>
<dbReference type="InterPro" id="IPR038364">
    <property type="entry name" value="Urocanase_central_sf"/>
</dbReference>
<gene>
    <name evidence="9 13" type="primary">hutU</name>
    <name evidence="13" type="ORF">ACFQDH_03860</name>
</gene>
<keyword evidence="13" id="KW-0547">Nucleotide-binding</keyword>
<dbReference type="GO" id="GO:0004386">
    <property type="term" value="F:helicase activity"/>
    <property type="evidence" value="ECO:0007669"/>
    <property type="project" value="UniProtKB-KW"/>
</dbReference>
<keyword evidence="4 9" id="KW-0369">Histidine metabolism</keyword>
<organism evidence="13 14">
    <name type="scientific">Flexivirga alba</name>
    <dbReference type="NCBI Taxonomy" id="702742"/>
    <lineage>
        <taxon>Bacteria</taxon>
        <taxon>Bacillati</taxon>
        <taxon>Actinomycetota</taxon>
        <taxon>Actinomycetes</taxon>
        <taxon>Micrococcales</taxon>
        <taxon>Dermacoccaceae</taxon>
        <taxon>Flexivirga</taxon>
    </lineage>
</organism>
<dbReference type="Gene3D" id="3.40.50.10730">
    <property type="entry name" value="Urocanase like domains"/>
    <property type="match status" value="1"/>
</dbReference>
<feature type="binding site" evidence="9">
    <location>
        <position position="197"/>
    </location>
    <ligand>
        <name>NAD(+)</name>
        <dbReference type="ChEBI" id="CHEBI:57540"/>
    </ligand>
</feature>
<feature type="binding site" evidence="9">
    <location>
        <begin position="238"/>
        <end position="239"/>
    </location>
    <ligand>
        <name>NAD(+)</name>
        <dbReference type="ChEBI" id="CHEBI:57540"/>
    </ligand>
</feature>
<dbReference type="InterPro" id="IPR035085">
    <property type="entry name" value="Urocanase_Rossmann-like"/>
</dbReference>
<comment type="function">
    <text evidence="9">Catalyzes the conversion of urocanate to 4-imidazolone-5-propionate.</text>
</comment>
<evidence type="ECO:0000313" key="13">
    <source>
        <dbReference type="EMBL" id="MFC6704423.1"/>
    </source>
</evidence>
<dbReference type="EMBL" id="JBHSWH010000001">
    <property type="protein sequence ID" value="MFC6704423.1"/>
    <property type="molecule type" value="Genomic_DNA"/>
</dbReference>
<keyword evidence="14" id="KW-1185">Reference proteome</keyword>
<comment type="caution">
    <text evidence="13">The sequence shown here is derived from an EMBL/GenBank/DDBJ whole genome shotgun (WGS) entry which is preliminary data.</text>
</comment>
<dbReference type="PROSITE" id="PS01233">
    <property type="entry name" value="UROCANASE"/>
    <property type="match status" value="1"/>
</dbReference>
<dbReference type="PIRSF" id="PIRSF001423">
    <property type="entry name" value="Urocanate_hydrat"/>
    <property type="match status" value="1"/>
</dbReference>
<proteinExistence type="inferred from homology"/>
<evidence type="ECO:0000256" key="3">
    <source>
        <dbReference type="ARBA" id="ARBA00011992"/>
    </source>
</evidence>
<dbReference type="PANTHER" id="PTHR12216">
    <property type="entry name" value="UROCANATE HYDRATASE"/>
    <property type="match status" value="1"/>
</dbReference>
<keyword evidence="6 9" id="KW-0456">Lyase</keyword>
<dbReference type="InterPro" id="IPR023636">
    <property type="entry name" value="Urocanase_CS"/>
</dbReference>
<keyword evidence="9" id="KW-0963">Cytoplasm</keyword>
<feature type="domain" description="Urocanase C-terminal" evidence="12">
    <location>
        <begin position="346"/>
        <end position="539"/>
    </location>
</feature>
<dbReference type="InterPro" id="IPR055351">
    <property type="entry name" value="Urocanase"/>
</dbReference>
<dbReference type="Pfam" id="PF01175">
    <property type="entry name" value="Urocanase"/>
    <property type="match status" value="1"/>
</dbReference>
<dbReference type="InterPro" id="IPR036190">
    <property type="entry name" value="Urocanase_sf"/>
</dbReference>
<feature type="binding site" evidence="9">
    <location>
        <begin position="268"/>
        <end position="269"/>
    </location>
    <ligand>
        <name>NAD(+)</name>
        <dbReference type="ChEBI" id="CHEBI:57540"/>
    </ligand>
</feature>
<keyword evidence="5 9" id="KW-0520">NAD</keyword>
<evidence type="ECO:0000256" key="2">
    <source>
        <dbReference type="ARBA" id="ARBA00007578"/>
    </source>
</evidence>
<evidence type="ECO:0000259" key="11">
    <source>
        <dbReference type="Pfam" id="PF17391"/>
    </source>
</evidence>
<keyword evidence="13" id="KW-0067">ATP-binding</keyword>
<keyword evidence="13" id="KW-0378">Hydrolase</keyword>
<evidence type="ECO:0000256" key="4">
    <source>
        <dbReference type="ARBA" id="ARBA00022808"/>
    </source>
</evidence>
<dbReference type="Pfam" id="PF17391">
    <property type="entry name" value="Urocanase_N"/>
    <property type="match status" value="1"/>
</dbReference>
<keyword evidence="13" id="KW-0347">Helicase</keyword>
<feature type="binding site" evidence="9">
    <location>
        <begin position="48"/>
        <end position="49"/>
    </location>
    <ligand>
        <name>NAD(+)</name>
        <dbReference type="ChEBI" id="CHEBI:57540"/>
    </ligand>
</feature>
<dbReference type="RefSeq" id="WP_382398639.1">
    <property type="nucleotide sequence ID" value="NZ_JBHSWH010000001.1"/>
</dbReference>
<evidence type="ECO:0000256" key="9">
    <source>
        <dbReference type="HAMAP-Rule" id="MF_00577"/>
    </source>
</evidence>
<evidence type="ECO:0000256" key="6">
    <source>
        <dbReference type="ARBA" id="ARBA00023239"/>
    </source>
</evidence>
<feature type="active site" evidence="9">
    <location>
        <position position="405"/>
    </location>
</feature>
<sequence length="551" mass="59998">MEGARPVRAPRGTKLTAQSWAAEAPMRMLMNNLDPEVAEHPDELVVYGGTGRAARDWRSFDAMVRTLENLKADETMLVQSGRPVGVMQTHEWAPRVLIANSNLVPDWANWPEFRRLEQLGLTMYGQMTAGSWIYIGTQGIVQGTYETFAAVAEKRFGGTLAGTLTLTGGCGGMGGAQPLAVTMNDGACLIVDVDETRLRRRVDHRYLDEVADNLDDAIEKAVAAKNDRRAWSIGVVGNAAEIYPELLRRGVPIDIVTDQTSAHDPLSYLPEGISPEDWHDYADKKPEEFTDRARESMAKHVQAMVEFQDGGAEVFDYGNSIRDEARKGGYDRAFEFPGFVPAYIRPLFCEGKGPFRWAALSGDPKDIYATDKAVMDLFPDNDRLQKWMRGAREKIAFQGLPARICWLGYGERDKAGLAINDLVASGEVSAPIVIGRDHLDCGSVASPYRETEAMADGSDAIADWPLLNALVNTSSGASWVSIHHGGGVGIGRSIHAGQVSLADGTPLAAQKLARVLSNDPGMGVIRHVDAGYERAENVAADLGVRVPMQEG</sequence>
<dbReference type="EC" id="4.2.1.49" evidence="3 9"/>